<reference evidence="1 2" key="2">
    <citation type="journal article" date="2019" name="G3 (Bethesda)">
        <title>Hybrid Assembly of the Genome of the Entomopathogenic Nematode Steinernema carpocapsae Identifies the X-Chromosome.</title>
        <authorList>
            <person name="Serra L."/>
            <person name="Macchietto M."/>
            <person name="Macias-Munoz A."/>
            <person name="McGill C.J."/>
            <person name="Rodriguez I.M."/>
            <person name="Rodriguez B."/>
            <person name="Murad R."/>
            <person name="Mortazavi A."/>
        </authorList>
    </citation>
    <scope>NUCLEOTIDE SEQUENCE [LARGE SCALE GENOMIC DNA]</scope>
    <source>
        <strain evidence="1 2">ALL</strain>
    </source>
</reference>
<gene>
    <name evidence="1" type="ORF">L596_029104</name>
</gene>
<proteinExistence type="predicted"/>
<keyword evidence="2" id="KW-1185">Reference proteome</keyword>
<sequence length="71" mass="7750">MLTNALLCNNCARGGAAVERTKRTERLISTDSGPVNRSAPRSDCLAHLNQRKQASSLQELPFTDSLPPELK</sequence>
<name>A0A4V5ZXL4_STECR</name>
<accession>A0A4V5ZXL4</accession>
<evidence type="ECO:0000313" key="1">
    <source>
        <dbReference type="EMBL" id="TKR59435.1"/>
    </source>
</evidence>
<dbReference type="Proteomes" id="UP000298663">
    <property type="component" value="Unassembled WGS sequence"/>
</dbReference>
<dbReference type="AlphaFoldDB" id="A0A4V5ZXL4"/>
<reference evidence="1 2" key="1">
    <citation type="journal article" date="2015" name="Genome Biol.">
        <title>Comparative genomics of Steinernema reveals deeply conserved gene regulatory networks.</title>
        <authorList>
            <person name="Dillman A.R."/>
            <person name="Macchietto M."/>
            <person name="Porter C.F."/>
            <person name="Rogers A."/>
            <person name="Williams B."/>
            <person name="Antoshechkin I."/>
            <person name="Lee M.M."/>
            <person name="Goodwin Z."/>
            <person name="Lu X."/>
            <person name="Lewis E.E."/>
            <person name="Goodrich-Blair H."/>
            <person name="Stock S.P."/>
            <person name="Adams B.J."/>
            <person name="Sternberg P.W."/>
            <person name="Mortazavi A."/>
        </authorList>
    </citation>
    <scope>NUCLEOTIDE SEQUENCE [LARGE SCALE GENOMIC DNA]</scope>
    <source>
        <strain evidence="1 2">ALL</strain>
    </source>
</reference>
<dbReference type="EMBL" id="AZBU02000012">
    <property type="protein sequence ID" value="TKR59435.1"/>
    <property type="molecule type" value="Genomic_DNA"/>
</dbReference>
<protein>
    <submittedName>
        <fullName evidence="1">Uncharacterized protein</fullName>
    </submittedName>
</protein>
<evidence type="ECO:0000313" key="2">
    <source>
        <dbReference type="Proteomes" id="UP000298663"/>
    </source>
</evidence>
<organism evidence="1 2">
    <name type="scientific">Steinernema carpocapsae</name>
    <name type="common">Entomopathogenic nematode</name>
    <dbReference type="NCBI Taxonomy" id="34508"/>
    <lineage>
        <taxon>Eukaryota</taxon>
        <taxon>Metazoa</taxon>
        <taxon>Ecdysozoa</taxon>
        <taxon>Nematoda</taxon>
        <taxon>Chromadorea</taxon>
        <taxon>Rhabditida</taxon>
        <taxon>Tylenchina</taxon>
        <taxon>Panagrolaimomorpha</taxon>
        <taxon>Strongyloidoidea</taxon>
        <taxon>Steinernematidae</taxon>
        <taxon>Steinernema</taxon>
    </lineage>
</organism>
<comment type="caution">
    <text evidence="1">The sequence shown here is derived from an EMBL/GenBank/DDBJ whole genome shotgun (WGS) entry which is preliminary data.</text>
</comment>